<dbReference type="Gene3D" id="3.10.450.700">
    <property type="match status" value="1"/>
</dbReference>
<evidence type="ECO:0000313" key="3">
    <source>
        <dbReference type="Proteomes" id="UP001651158"/>
    </source>
</evidence>
<feature type="compositionally biased region" description="Basic and acidic residues" evidence="1">
    <location>
        <begin position="372"/>
        <end position="386"/>
    </location>
</feature>
<feature type="region of interest" description="Disordered" evidence="1">
    <location>
        <begin position="260"/>
        <end position="386"/>
    </location>
</feature>
<comment type="caution">
    <text evidence="2">The sequence shown here is derived from an EMBL/GenBank/DDBJ whole genome shotgun (WGS) entry which is preliminary data.</text>
</comment>
<feature type="compositionally biased region" description="Basic residues" evidence="1">
    <location>
        <begin position="361"/>
        <end position="371"/>
    </location>
</feature>
<gene>
    <name evidence="2" type="ORF">TcWFU_004282</name>
</gene>
<feature type="compositionally biased region" description="Basic and acidic residues" evidence="1">
    <location>
        <begin position="330"/>
        <end position="360"/>
    </location>
</feature>
<reference evidence="2 3" key="1">
    <citation type="journal article" date="2022" name="Front. Cell. Infect. Microbiol.">
        <title>The Genomes of Two Strains of Taenia crassiceps the Animal Model for the Study of Human Cysticercosis.</title>
        <authorList>
            <person name="Bobes R.J."/>
            <person name="Estrada K."/>
            <person name="Rios-Valencia D.G."/>
            <person name="Calderon-Gallegos A."/>
            <person name="de la Torre P."/>
            <person name="Carrero J.C."/>
            <person name="Sanchez-Flores A."/>
            <person name="Laclette J.P."/>
        </authorList>
    </citation>
    <scope>NUCLEOTIDE SEQUENCE [LARGE SCALE GENOMIC DNA]</scope>
    <source>
        <strain evidence="2">WFUcys</strain>
    </source>
</reference>
<keyword evidence="3" id="KW-1185">Reference proteome</keyword>
<evidence type="ECO:0000313" key="2">
    <source>
        <dbReference type="EMBL" id="KAL5107630.1"/>
    </source>
</evidence>
<dbReference type="EMBL" id="JAKROA010000004">
    <property type="protein sequence ID" value="KAL5107630.1"/>
    <property type="molecule type" value="Genomic_DNA"/>
</dbReference>
<name>A0ABR4QD85_9CEST</name>
<evidence type="ECO:0000256" key="1">
    <source>
        <dbReference type="SAM" id="MobiDB-lite"/>
    </source>
</evidence>
<dbReference type="Proteomes" id="UP001651158">
    <property type="component" value="Unassembled WGS sequence"/>
</dbReference>
<protein>
    <submittedName>
        <fullName evidence="2">Uncharacterized protein</fullName>
    </submittedName>
</protein>
<feature type="compositionally biased region" description="Polar residues" evidence="1">
    <location>
        <begin position="267"/>
        <end position="282"/>
    </location>
</feature>
<proteinExistence type="predicted"/>
<sequence>MRVRYDGLEHGEPVLAPWVILKSRYAREEGVTFPISMCADLYSHLLSCAQLKQDELDSSGEANGAHNSEQIVDENCVFDLSQLSSMDFNDEAVNCSLKILTEQHAVKGHEAERGSDFAKVRRWIQSGPLNEAGDSSTNGPRPLPMHMRTVRLELYEMLLPNLVTFLSDICVRYQHLDQPPQLNFLYSSSGERKFFFDIRNTPYGNRLHIAQVTNFHRSVIGIPLESLVTFRNRLTMLIDALKLEEGEVMRETLGRYSNRPRRLRYVRQTSANRPATSFNSRQTRADQESKGVQQHNKVEETKGTVKTKRPPRQSGAALKPQVKPQEPDAEGDHKADEVQESTNKDAKEEDEINKKEEVLKTKSKKKSKKRAKAFDANKEEKKEVEA</sequence>
<organism evidence="2 3">
    <name type="scientific">Taenia crassiceps</name>
    <dbReference type="NCBI Taxonomy" id="6207"/>
    <lineage>
        <taxon>Eukaryota</taxon>
        <taxon>Metazoa</taxon>
        <taxon>Spiralia</taxon>
        <taxon>Lophotrochozoa</taxon>
        <taxon>Platyhelminthes</taxon>
        <taxon>Cestoda</taxon>
        <taxon>Eucestoda</taxon>
        <taxon>Cyclophyllidea</taxon>
        <taxon>Taeniidae</taxon>
        <taxon>Taenia</taxon>
    </lineage>
</organism>
<accession>A0ABR4QD85</accession>